<evidence type="ECO:0000259" key="1">
    <source>
        <dbReference type="Pfam" id="PF01261"/>
    </source>
</evidence>
<protein>
    <submittedName>
        <fullName evidence="2">Sugar phosphate isomerase/epimerase</fullName>
    </submittedName>
</protein>
<dbReference type="PANTHER" id="PTHR12110:SF41">
    <property type="entry name" value="INOSOSE DEHYDRATASE"/>
    <property type="match status" value="1"/>
</dbReference>
<accession>A0AAW5BZN8</accession>
<evidence type="ECO:0000313" key="3">
    <source>
        <dbReference type="Proteomes" id="UP001299608"/>
    </source>
</evidence>
<organism evidence="2 3">
    <name type="scientific">Enterocloster aldenensis</name>
    <dbReference type="NCBI Taxonomy" id="358742"/>
    <lineage>
        <taxon>Bacteria</taxon>
        <taxon>Bacillati</taxon>
        <taxon>Bacillota</taxon>
        <taxon>Clostridia</taxon>
        <taxon>Lachnospirales</taxon>
        <taxon>Lachnospiraceae</taxon>
        <taxon>Enterocloster</taxon>
    </lineage>
</organism>
<feature type="domain" description="Xylose isomerase-like TIM barrel" evidence="1">
    <location>
        <begin position="24"/>
        <end position="256"/>
    </location>
</feature>
<dbReference type="GO" id="GO:0016853">
    <property type="term" value="F:isomerase activity"/>
    <property type="evidence" value="ECO:0007669"/>
    <property type="project" value="UniProtKB-KW"/>
</dbReference>
<dbReference type="PANTHER" id="PTHR12110">
    <property type="entry name" value="HYDROXYPYRUVATE ISOMERASE"/>
    <property type="match status" value="1"/>
</dbReference>
<reference evidence="2" key="1">
    <citation type="submission" date="2022-01" db="EMBL/GenBank/DDBJ databases">
        <title>Collection of gut derived symbiotic bacterial strains cultured from healthy donors.</title>
        <authorList>
            <person name="Lin H."/>
            <person name="Kohout C."/>
            <person name="Waligurski E."/>
            <person name="Pamer E.G."/>
        </authorList>
    </citation>
    <scope>NUCLEOTIDE SEQUENCE</scope>
    <source>
        <strain evidence="2">DFI.6.55</strain>
    </source>
</reference>
<dbReference type="Gene3D" id="3.20.20.150">
    <property type="entry name" value="Divalent-metal-dependent TIM barrel enzymes"/>
    <property type="match status" value="1"/>
</dbReference>
<keyword evidence="2" id="KW-0413">Isomerase</keyword>
<dbReference type="Proteomes" id="UP001299608">
    <property type="component" value="Unassembled WGS sequence"/>
</dbReference>
<dbReference type="EMBL" id="JAKNGE010000009">
    <property type="protein sequence ID" value="MCG4745499.1"/>
    <property type="molecule type" value="Genomic_DNA"/>
</dbReference>
<dbReference type="RefSeq" id="WP_238053484.1">
    <property type="nucleotide sequence ID" value="NZ_JAKNGE010000009.1"/>
</dbReference>
<dbReference type="InterPro" id="IPR050312">
    <property type="entry name" value="IolE/XylAMocC-like"/>
</dbReference>
<comment type="caution">
    <text evidence="2">The sequence shown here is derived from an EMBL/GenBank/DDBJ whole genome shotgun (WGS) entry which is preliminary data.</text>
</comment>
<gene>
    <name evidence="2" type="ORF">L0N08_08780</name>
</gene>
<sequence>MWKMGIHNCYWIGSGCESMDQVLEASAGSGVDYLEVSAAAMEGLDPGQRERIRQKALGLGLGLSANGGFGPETDIASDDPAVRRRGIELAKRIIEGLSRMDITSWSGVVYGAWKMLPAPGSIFTADHKKQAWEHSVNSLKEILRTAGDYQVTLSLEVVNRYEHYLLNTAEEGVRMAEETESGFCKVLLDSFHMNIEEDDMGEAIRHAHMHDKIGEIHIGEANRRVPGTGKSHMDWEGFFGTLRDIGYEGMITMEPFLVQGLPISSKICVWRDLSRQADPEGFADMIRTGAGFIRGFWAADGK</sequence>
<dbReference type="Pfam" id="PF01261">
    <property type="entry name" value="AP_endonuc_2"/>
    <property type="match status" value="1"/>
</dbReference>
<proteinExistence type="predicted"/>
<dbReference type="SUPFAM" id="SSF51658">
    <property type="entry name" value="Xylose isomerase-like"/>
    <property type="match status" value="1"/>
</dbReference>
<dbReference type="AlphaFoldDB" id="A0AAW5BZN8"/>
<dbReference type="InterPro" id="IPR036237">
    <property type="entry name" value="Xyl_isomerase-like_sf"/>
</dbReference>
<dbReference type="InterPro" id="IPR013022">
    <property type="entry name" value="Xyl_isomerase-like_TIM-brl"/>
</dbReference>
<dbReference type="PROSITE" id="PS51257">
    <property type="entry name" value="PROKAR_LIPOPROTEIN"/>
    <property type="match status" value="1"/>
</dbReference>
<name>A0AAW5BZN8_9FIRM</name>
<evidence type="ECO:0000313" key="2">
    <source>
        <dbReference type="EMBL" id="MCG4745499.1"/>
    </source>
</evidence>